<comment type="caution">
    <text evidence="7">The sequence shown here is derived from an EMBL/GenBank/DDBJ whole genome shotgun (WGS) entry which is preliminary data.</text>
</comment>
<dbReference type="Gene3D" id="1.10.10.60">
    <property type="entry name" value="Homeodomain-like"/>
    <property type="match status" value="1"/>
</dbReference>
<keyword evidence="2" id="KW-0238">DNA-binding</keyword>
<dbReference type="InterPro" id="IPR001789">
    <property type="entry name" value="Sig_transdc_resp-reg_receiver"/>
</dbReference>
<dbReference type="InterPro" id="IPR011006">
    <property type="entry name" value="CheY-like_superfamily"/>
</dbReference>
<gene>
    <name evidence="7" type="ORF">DC487_05640</name>
</gene>
<evidence type="ECO:0000313" key="7">
    <source>
        <dbReference type="EMBL" id="PVH27080.1"/>
    </source>
</evidence>
<dbReference type="SMART" id="SM00342">
    <property type="entry name" value="HTH_ARAC"/>
    <property type="match status" value="1"/>
</dbReference>
<dbReference type="SUPFAM" id="SSF46689">
    <property type="entry name" value="Homeodomain-like"/>
    <property type="match status" value="1"/>
</dbReference>
<proteinExistence type="predicted"/>
<feature type="modified residue" description="4-aspartylphosphate" evidence="4">
    <location>
        <position position="81"/>
    </location>
</feature>
<organism evidence="7 8">
    <name type="scientific">Sphingobacterium corticibacter</name>
    <dbReference type="NCBI Taxonomy" id="2171749"/>
    <lineage>
        <taxon>Bacteria</taxon>
        <taxon>Pseudomonadati</taxon>
        <taxon>Bacteroidota</taxon>
        <taxon>Sphingobacteriia</taxon>
        <taxon>Sphingobacteriales</taxon>
        <taxon>Sphingobacteriaceae</taxon>
        <taxon>Sphingobacterium</taxon>
    </lineage>
</organism>
<dbReference type="GO" id="GO:0003700">
    <property type="term" value="F:DNA-binding transcription factor activity"/>
    <property type="evidence" value="ECO:0007669"/>
    <property type="project" value="InterPro"/>
</dbReference>
<accession>A0A2T8HNU1</accession>
<evidence type="ECO:0000259" key="6">
    <source>
        <dbReference type="PROSITE" id="PS50110"/>
    </source>
</evidence>
<feature type="domain" description="Response regulatory" evidence="6">
    <location>
        <begin position="33"/>
        <end position="148"/>
    </location>
</feature>
<dbReference type="Gene3D" id="3.40.50.2300">
    <property type="match status" value="1"/>
</dbReference>
<reference evidence="7 8" key="1">
    <citation type="submission" date="2018-04" db="EMBL/GenBank/DDBJ databases">
        <title>Sphingobacterium cortibacter sp. nov.</title>
        <authorList>
            <person name="Li Y."/>
        </authorList>
    </citation>
    <scope>NUCLEOTIDE SEQUENCE [LARGE SCALE GENOMIC DNA]</scope>
    <source>
        <strain evidence="7 8">2c-3</strain>
    </source>
</reference>
<dbReference type="PANTHER" id="PTHR43280">
    <property type="entry name" value="ARAC-FAMILY TRANSCRIPTIONAL REGULATOR"/>
    <property type="match status" value="1"/>
</dbReference>
<dbReference type="Pfam" id="PF12833">
    <property type="entry name" value="HTH_18"/>
    <property type="match status" value="1"/>
</dbReference>
<keyword evidence="1" id="KW-0805">Transcription regulation</keyword>
<dbReference type="Proteomes" id="UP000245627">
    <property type="component" value="Unassembled WGS sequence"/>
</dbReference>
<evidence type="ECO:0000259" key="5">
    <source>
        <dbReference type="PROSITE" id="PS01124"/>
    </source>
</evidence>
<dbReference type="InterPro" id="IPR009057">
    <property type="entry name" value="Homeodomain-like_sf"/>
</dbReference>
<dbReference type="InterPro" id="IPR018062">
    <property type="entry name" value="HTH_AraC-typ_CS"/>
</dbReference>
<keyword evidence="3" id="KW-0804">Transcription</keyword>
<dbReference type="InterPro" id="IPR018060">
    <property type="entry name" value="HTH_AraC"/>
</dbReference>
<dbReference type="PROSITE" id="PS00041">
    <property type="entry name" value="HTH_ARAC_FAMILY_1"/>
    <property type="match status" value="1"/>
</dbReference>
<keyword evidence="8" id="KW-1185">Reference proteome</keyword>
<evidence type="ECO:0008006" key="9">
    <source>
        <dbReference type="Google" id="ProtNLM"/>
    </source>
</evidence>
<evidence type="ECO:0000256" key="1">
    <source>
        <dbReference type="ARBA" id="ARBA00023015"/>
    </source>
</evidence>
<dbReference type="PROSITE" id="PS01124">
    <property type="entry name" value="HTH_ARAC_FAMILY_2"/>
    <property type="match status" value="1"/>
</dbReference>
<keyword evidence="4" id="KW-0597">Phosphoprotein</keyword>
<dbReference type="PANTHER" id="PTHR43280:SF2">
    <property type="entry name" value="HTH-TYPE TRANSCRIPTIONAL REGULATOR EXSA"/>
    <property type="match status" value="1"/>
</dbReference>
<dbReference type="PROSITE" id="PS50110">
    <property type="entry name" value="RESPONSE_REGULATORY"/>
    <property type="match status" value="1"/>
</dbReference>
<evidence type="ECO:0000256" key="3">
    <source>
        <dbReference type="ARBA" id="ARBA00023163"/>
    </source>
</evidence>
<evidence type="ECO:0000256" key="4">
    <source>
        <dbReference type="PROSITE-ProRule" id="PRU00169"/>
    </source>
</evidence>
<sequence>MSVRQLIINLCGQHHQRAATNCDTADKENLLKKVFMVDDNVDIRNYVARILEKDFQVFALSGKPNAERFLTNIQPLVTSRDVVKRDASELELSTKIKSNMMWNHSPVILLIASSSTEMALNGLRVDTDSLVAQPFDKDLLLAHVQSLLQQQNQSVDHLDEDIPLQKMETRNGGQQHEFLEKVTHIVEKHLDDPKFNVQMLAEAISMSHSNFYRRIKSISGKSANEFIRLVRLKKVAQLLVETEYNVSEAAFAAGFNDIKYFRAKFLKLFGMKPSEYKKKYLATKPKQHVDMQHSLLPSYL</sequence>
<evidence type="ECO:0000256" key="2">
    <source>
        <dbReference type="ARBA" id="ARBA00023125"/>
    </source>
</evidence>
<evidence type="ECO:0000313" key="8">
    <source>
        <dbReference type="Proteomes" id="UP000245627"/>
    </source>
</evidence>
<name>A0A2T8HNU1_9SPHI</name>
<feature type="domain" description="HTH araC/xylS-type" evidence="5">
    <location>
        <begin position="180"/>
        <end position="279"/>
    </location>
</feature>
<dbReference type="GO" id="GO:0000160">
    <property type="term" value="P:phosphorelay signal transduction system"/>
    <property type="evidence" value="ECO:0007669"/>
    <property type="project" value="InterPro"/>
</dbReference>
<dbReference type="SUPFAM" id="SSF52172">
    <property type="entry name" value="CheY-like"/>
    <property type="match status" value="1"/>
</dbReference>
<dbReference type="GO" id="GO:0043565">
    <property type="term" value="F:sequence-specific DNA binding"/>
    <property type="evidence" value="ECO:0007669"/>
    <property type="project" value="InterPro"/>
</dbReference>
<dbReference type="AlphaFoldDB" id="A0A2T8HNU1"/>
<protein>
    <recommendedName>
        <fullName evidence="9">Helix-turn-helix domain-containing protein</fullName>
    </recommendedName>
</protein>
<dbReference type="EMBL" id="QDKG01000001">
    <property type="protein sequence ID" value="PVH27080.1"/>
    <property type="molecule type" value="Genomic_DNA"/>
</dbReference>